<gene>
    <name evidence="1" type="ORF">LG649_05575</name>
</gene>
<proteinExistence type="predicted"/>
<reference evidence="1" key="1">
    <citation type="submission" date="2021-10" db="EMBL/GenBank/DDBJ databases">
        <title>Tamlana sargassums sp. nov., and Tamlana laminarinivorans sp. nov., two new bacteria isolated from the brown alga.</title>
        <authorList>
            <person name="Li J."/>
        </authorList>
    </citation>
    <scope>NUCLEOTIDE SEQUENCE</scope>
    <source>
        <strain evidence="1">PT2-4</strain>
    </source>
</reference>
<evidence type="ECO:0000313" key="1">
    <source>
        <dbReference type="EMBL" id="MCB4798301.1"/>
    </source>
</evidence>
<dbReference type="Pfam" id="PF14054">
    <property type="entry name" value="DUF4249"/>
    <property type="match status" value="1"/>
</dbReference>
<protein>
    <submittedName>
        <fullName evidence="1">DUF4249 domain-containing protein</fullName>
    </submittedName>
</protein>
<keyword evidence="2" id="KW-1185">Reference proteome</keyword>
<dbReference type="RefSeq" id="WP_226542038.1">
    <property type="nucleotide sequence ID" value="NZ_JAJAPW010000002.1"/>
</dbReference>
<organism evidence="1 2">
    <name type="scientific">Neotamlana laminarinivorans</name>
    <dbReference type="NCBI Taxonomy" id="2883124"/>
    <lineage>
        <taxon>Bacteria</taxon>
        <taxon>Pseudomonadati</taxon>
        <taxon>Bacteroidota</taxon>
        <taxon>Flavobacteriia</taxon>
        <taxon>Flavobacteriales</taxon>
        <taxon>Flavobacteriaceae</taxon>
        <taxon>Neotamlana</taxon>
    </lineage>
</organism>
<dbReference type="AlphaFoldDB" id="A0A9X1HYV8"/>
<dbReference type="InterPro" id="IPR025345">
    <property type="entry name" value="DUF4249"/>
</dbReference>
<name>A0A9X1HYV8_9FLAO</name>
<accession>A0A9X1HYV8</accession>
<sequence>MKNINNYIILSLFALFFVSCEDVIDVDLQTEEPRLVIEASLDWEKGTSGNEQTIYLSTSTAYFDTETNSAVTGATVVVTNLNTGTIFNFTDENNGAYTTASFEPILGDTYYLQVNYNGETYEAIETLYSVSEINRITQSTEAGFDDELLEVNIYFDDPEAEENYYLVKYYEPGDLFPFLNTLSDEFVNGNEVYSFFEKEDDEDSNETPFEAGDTVNIKVYAISEQYYNFMEILIEQYYNSGNPFASNAALIKGNCINQDNPDNYAYGYFRVTELNAETYTFQ</sequence>
<dbReference type="Proteomes" id="UP001139199">
    <property type="component" value="Unassembled WGS sequence"/>
</dbReference>
<comment type="caution">
    <text evidence="1">The sequence shown here is derived from an EMBL/GenBank/DDBJ whole genome shotgun (WGS) entry which is preliminary data.</text>
</comment>
<dbReference type="EMBL" id="JAJAPW010000002">
    <property type="protein sequence ID" value="MCB4798301.1"/>
    <property type="molecule type" value="Genomic_DNA"/>
</dbReference>
<dbReference type="PROSITE" id="PS51257">
    <property type="entry name" value="PROKAR_LIPOPROTEIN"/>
    <property type="match status" value="1"/>
</dbReference>
<evidence type="ECO:0000313" key="2">
    <source>
        <dbReference type="Proteomes" id="UP001139199"/>
    </source>
</evidence>